<dbReference type="OrthoDB" id="5982705at2759"/>
<evidence type="ECO:0008006" key="8">
    <source>
        <dbReference type="Google" id="ProtNLM"/>
    </source>
</evidence>
<dbReference type="InterPro" id="IPR018499">
    <property type="entry name" value="Tetraspanin/Peripherin"/>
</dbReference>
<protein>
    <recommendedName>
        <fullName evidence="8">Tetraspanin</fullName>
    </recommendedName>
</protein>
<evidence type="ECO:0000256" key="1">
    <source>
        <dbReference type="ARBA" id="ARBA00004141"/>
    </source>
</evidence>
<comment type="caution">
    <text evidence="6">The sequence shown here is derived from an EMBL/GenBank/DDBJ whole genome shotgun (WGS) entry which is preliminary data.</text>
</comment>
<dbReference type="Gene3D" id="1.10.1450.10">
    <property type="entry name" value="Tetraspanin"/>
    <property type="match status" value="1"/>
</dbReference>
<dbReference type="PANTHER" id="PTHR19282">
    <property type="entry name" value="TETRASPANIN"/>
    <property type="match status" value="1"/>
</dbReference>
<evidence type="ECO:0000256" key="4">
    <source>
        <dbReference type="ARBA" id="ARBA00023136"/>
    </source>
</evidence>
<dbReference type="PROSITE" id="PS51257">
    <property type="entry name" value="PROKAR_LIPOPROTEIN"/>
    <property type="match status" value="1"/>
</dbReference>
<name>A0A9D3STZ5_MEGAT</name>
<dbReference type="EMBL" id="JAFDVH010000025">
    <property type="protein sequence ID" value="KAG7454411.1"/>
    <property type="molecule type" value="Genomic_DNA"/>
</dbReference>
<keyword evidence="4 5" id="KW-0472">Membrane</keyword>
<evidence type="ECO:0000256" key="2">
    <source>
        <dbReference type="ARBA" id="ARBA00022692"/>
    </source>
</evidence>
<dbReference type="PRINTS" id="PR00259">
    <property type="entry name" value="TMFOUR"/>
</dbReference>
<accession>A0A9D3STZ5</accession>
<gene>
    <name evidence="6" type="ORF">MATL_G00259480</name>
</gene>
<evidence type="ECO:0000313" key="7">
    <source>
        <dbReference type="Proteomes" id="UP001046870"/>
    </source>
</evidence>
<dbReference type="PANTHER" id="PTHR19282:SF544">
    <property type="entry name" value="TETRASPANIN"/>
    <property type="match status" value="1"/>
</dbReference>
<evidence type="ECO:0000256" key="5">
    <source>
        <dbReference type="SAM" id="Phobius"/>
    </source>
</evidence>
<reference evidence="6" key="1">
    <citation type="submission" date="2021-01" db="EMBL/GenBank/DDBJ databases">
        <authorList>
            <person name="Zahm M."/>
            <person name="Roques C."/>
            <person name="Cabau C."/>
            <person name="Klopp C."/>
            <person name="Donnadieu C."/>
            <person name="Jouanno E."/>
            <person name="Lampietro C."/>
            <person name="Louis A."/>
            <person name="Herpin A."/>
            <person name="Echchiki A."/>
            <person name="Berthelot C."/>
            <person name="Parey E."/>
            <person name="Roest-Crollius H."/>
            <person name="Braasch I."/>
            <person name="Postlethwait J."/>
            <person name="Bobe J."/>
            <person name="Montfort J."/>
            <person name="Bouchez O."/>
            <person name="Begum T."/>
            <person name="Mejri S."/>
            <person name="Adams A."/>
            <person name="Chen W.-J."/>
            <person name="Guiguen Y."/>
        </authorList>
    </citation>
    <scope>NUCLEOTIDE SEQUENCE</scope>
    <source>
        <strain evidence="6">YG-15Mar2019-1</strain>
        <tissue evidence="6">Brain</tissue>
    </source>
</reference>
<dbReference type="Pfam" id="PF00335">
    <property type="entry name" value="Tetraspanin"/>
    <property type="match status" value="1"/>
</dbReference>
<feature type="transmembrane region" description="Helical" evidence="5">
    <location>
        <begin position="86"/>
        <end position="113"/>
    </location>
</feature>
<feature type="transmembrane region" description="Helical" evidence="5">
    <location>
        <begin position="227"/>
        <end position="247"/>
    </location>
</feature>
<keyword evidence="2 5" id="KW-0812">Transmembrane</keyword>
<dbReference type="SUPFAM" id="SSF48652">
    <property type="entry name" value="Tetraspanin"/>
    <property type="match status" value="1"/>
</dbReference>
<feature type="transmembrane region" description="Helical" evidence="5">
    <location>
        <begin position="55"/>
        <end position="74"/>
    </location>
</feature>
<evidence type="ECO:0000313" key="6">
    <source>
        <dbReference type="EMBL" id="KAG7454411.1"/>
    </source>
</evidence>
<feature type="transmembrane region" description="Helical" evidence="5">
    <location>
        <begin position="12"/>
        <end position="31"/>
    </location>
</feature>
<comment type="subcellular location">
    <subcellularLocation>
        <location evidence="1">Membrane</location>
        <topology evidence="1">Multi-pass membrane protein</topology>
    </subcellularLocation>
</comment>
<keyword evidence="3 5" id="KW-1133">Transmembrane helix</keyword>
<keyword evidence="7" id="KW-1185">Reference proteome</keyword>
<evidence type="ECO:0000256" key="3">
    <source>
        <dbReference type="ARBA" id="ARBA00022989"/>
    </source>
</evidence>
<dbReference type="Proteomes" id="UP001046870">
    <property type="component" value="Chromosome 25"/>
</dbReference>
<dbReference type="AlphaFoldDB" id="A0A9D3STZ5"/>
<dbReference type="GO" id="GO:0005886">
    <property type="term" value="C:plasma membrane"/>
    <property type="evidence" value="ECO:0007669"/>
    <property type="project" value="TreeGrafter"/>
</dbReference>
<dbReference type="InterPro" id="IPR008952">
    <property type="entry name" value="Tetraspanin_EC2_sf"/>
</dbReference>
<organism evidence="6 7">
    <name type="scientific">Megalops atlanticus</name>
    <name type="common">Tarpon</name>
    <name type="synonym">Clupea gigantea</name>
    <dbReference type="NCBI Taxonomy" id="7932"/>
    <lineage>
        <taxon>Eukaryota</taxon>
        <taxon>Metazoa</taxon>
        <taxon>Chordata</taxon>
        <taxon>Craniata</taxon>
        <taxon>Vertebrata</taxon>
        <taxon>Euteleostomi</taxon>
        <taxon>Actinopterygii</taxon>
        <taxon>Neopterygii</taxon>
        <taxon>Teleostei</taxon>
        <taxon>Elopiformes</taxon>
        <taxon>Megalopidae</taxon>
        <taxon>Megalops</taxon>
    </lineage>
</organism>
<proteinExistence type="predicted"/>
<sequence length="251" mass="29098">MFTMRLMYTCLKWIFFSFNFLIGIIGCYIPARLMNMYIYNYDTLTYIKMQKFQELITSLVIGFITVVIGFLGALGTGWNKKWALSLYFKAMAFGLIFQLSLGLLMCCALPVVFSDTLPEFLADAVPLDKADEKIQDIVERMHEQMRCCGLLKGYEDWGQHIPDSCLCPDEYLKRGMCVKVKDPSVRVPRHSTNRHRSDKSSFKQVYKNPCFPIYAEDKDWMFGLLKYIFIGLVMMTVIVMVITKILLHQIS</sequence>